<accession>A6VY19</accession>
<proteinExistence type="predicted"/>
<protein>
    <submittedName>
        <fullName evidence="1">Uncharacterized protein</fullName>
    </submittedName>
</protein>
<dbReference type="STRING" id="400668.Mmwyl1_2426"/>
<reference evidence="1" key="1">
    <citation type="submission" date="2007-06" db="EMBL/GenBank/DDBJ databases">
        <title>Complete sequence of Marinomonas sp. MWYL1.</title>
        <authorList>
            <consortium name="US DOE Joint Genome Institute"/>
            <person name="Copeland A."/>
            <person name="Lucas S."/>
            <person name="Lapidus A."/>
            <person name="Barry K."/>
            <person name="Glavina del Rio T."/>
            <person name="Dalin E."/>
            <person name="Tice H."/>
            <person name="Pitluck S."/>
            <person name="Kiss H."/>
            <person name="Brettin T."/>
            <person name="Bruce D."/>
            <person name="Detter J.C."/>
            <person name="Han C."/>
            <person name="Schmutz J."/>
            <person name="Larimer F."/>
            <person name="Land M."/>
            <person name="Hauser L."/>
            <person name="Kyrpides N."/>
            <person name="Kim E."/>
            <person name="Johnston A.W.B."/>
            <person name="Todd J.D."/>
            <person name="Rogers R."/>
            <person name="Wexler M."/>
            <person name="Bond P.L."/>
            <person name="Li Y."/>
            <person name="Richardson P."/>
        </authorList>
    </citation>
    <scope>NUCLEOTIDE SEQUENCE [LARGE SCALE GENOMIC DNA]</scope>
    <source>
        <strain evidence="1">MWYL1</strain>
    </source>
</reference>
<name>A6VY19_MARMS</name>
<dbReference type="EMBL" id="CP000749">
    <property type="protein sequence ID" value="ABR71348.1"/>
    <property type="molecule type" value="Genomic_DNA"/>
</dbReference>
<dbReference type="KEGG" id="mmw:Mmwyl1_2426"/>
<dbReference type="AlphaFoldDB" id="A6VY19"/>
<sequence length="60" mass="6976">MELKISLLNQKLFKAKQELEKYYGWLNEYDEAYAENLSLGGAIPDLNMRNAKLNVVEKAR</sequence>
<evidence type="ECO:0000313" key="1">
    <source>
        <dbReference type="EMBL" id="ABR71348.1"/>
    </source>
</evidence>
<gene>
    <name evidence="1" type="ordered locus">Mmwyl1_2426</name>
</gene>
<dbReference type="HOGENOM" id="CLU_2936203_0_0_6"/>
<organism evidence="1">
    <name type="scientific">Marinomonas sp. (strain MWYL1)</name>
    <dbReference type="NCBI Taxonomy" id="400668"/>
    <lineage>
        <taxon>Bacteria</taxon>
        <taxon>Pseudomonadati</taxon>
        <taxon>Pseudomonadota</taxon>
        <taxon>Gammaproteobacteria</taxon>
        <taxon>Oceanospirillales</taxon>
        <taxon>Oceanospirillaceae</taxon>
        <taxon>Marinomonas</taxon>
    </lineage>
</organism>